<gene>
    <name evidence="2" type="ORF">VKT23_011132</name>
</gene>
<dbReference type="PANTHER" id="PTHR10622">
    <property type="entry name" value="HET DOMAIN-CONTAINING PROTEIN"/>
    <property type="match status" value="1"/>
</dbReference>
<dbReference type="Proteomes" id="UP001498398">
    <property type="component" value="Unassembled WGS sequence"/>
</dbReference>
<evidence type="ECO:0000259" key="1">
    <source>
        <dbReference type="Pfam" id="PF06985"/>
    </source>
</evidence>
<protein>
    <recommendedName>
        <fullName evidence="1">Heterokaryon incompatibility domain-containing protein</fullName>
    </recommendedName>
</protein>
<organism evidence="2 3">
    <name type="scientific">Marasmiellus scandens</name>
    <dbReference type="NCBI Taxonomy" id="2682957"/>
    <lineage>
        <taxon>Eukaryota</taxon>
        <taxon>Fungi</taxon>
        <taxon>Dikarya</taxon>
        <taxon>Basidiomycota</taxon>
        <taxon>Agaricomycotina</taxon>
        <taxon>Agaricomycetes</taxon>
        <taxon>Agaricomycetidae</taxon>
        <taxon>Agaricales</taxon>
        <taxon>Marasmiineae</taxon>
        <taxon>Omphalotaceae</taxon>
        <taxon>Marasmiellus</taxon>
    </lineage>
</organism>
<dbReference type="Pfam" id="PF06985">
    <property type="entry name" value="HET"/>
    <property type="match status" value="1"/>
</dbReference>
<proteinExistence type="predicted"/>
<name>A0ABR1JCN3_9AGAR</name>
<evidence type="ECO:0000313" key="2">
    <source>
        <dbReference type="EMBL" id="KAK7455260.1"/>
    </source>
</evidence>
<keyword evidence="3" id="KW-1185">Reference proteome</keyword>
<dbReference type="PANTHER" id="PTHR10622:SF10">
    <property type="entry name" value="HET DOMAIN-CONTAINING PROTEIN"/>
    <property type="match status" value="1"/>
</dbReference>
<dbReference type="EMBL" id="JBANRG010000023">
    <property type="protein sequence ID" value="KAK7455260.1"/>
    <property type="molecule type" value="Genomic_DNA"/>
</dbReference>
<comment type="caution">
    <text evidence="2">The sequence shown here is derived from an EMBL/GenBank/DDBJ whole genome shotgun (WGS) entry which is preliminary data.</text>
</comment>
<evidence type="ECO:0000313" key="3">
    <source>
        <dbReference type="Proteomes" id="UP001498398"/>
    </source>
</evidence>
<accession>A0ABR1JCN3</accession>
<dbReference type="InterPro" id="IPR010730">
    <property type="entry name" value="HET"/>
</dbReference>
<reference evidence="2 3" key="1">
    <citation type="submission" date="2024-01" db="EMBL/GenBank/DDBJ databases">
        <title>A draft genome for the cacao thread blight pathogen Marasmiellus scandens.</title>
        <authorList>
            <person name="Baruah I.K."/>
            <person name="Leung J."/>
            <person name="Bukari Y."/>
            <person name="Amoako-Attah I."/>
            <person name="Meinhardt L.W."/>
            <person name="Bailey B.A."/>
            <person name="Cohen S.P."/>
        </authorList>
    </citation>
    <scope>NUCLEOTIDE SEQUENCE [LARGE SCALE GENOMIC DNA]</scope>
    <source>
        <strain evidence="2 3">GH-19</strain>
    </source>
</reference>
<sequence>MRLLHTETFELKEFYNYIPPYAILSHTWDKKEVTFQDMHNMHKLSITQLNEGTVEHPGWAKIRGACKYARKYRFQWIWIDSCCINKESSAELSEAINSMYRYYLDAHVCYVYLSDAVGISEEDPRDANSKFRHSRWFTRGWTLQELLAPSYVVFLGKTWSEIGTKSSLRDAISGITSIPKHLFEGGDINDYSIAQKMSWAALRKTTRPEDQAYCLMGIFGINMSPIYGEGGAKAFMRLQQEIIRISDDRSIFAWAALENTGQRGLLASSPQEFAMSGEVGASKSGTLGKKSSFSFNNNGLHIHLPLIPVESTSEKDVFLASLHCQSKMDGSYISVYLHKLPDGERYIRCHTSKLPLTSELPLKDDPDEIVVVQDSLFHPGHYGKKRVASHEVEALAPDQDCVFHVIRHPQYVSLFKENSAVKDFQYQFTSAGLVENFSFYFSEQHFENTGWHDRKKCPNLSDRTLHPLKSGGVIAAALHVTPSSFLLEVNWIPTESPQYPILTKQITMSPAFLVSNQNARMNLTSIFPPDYCKTEIKDKQTYIVSMPGTENNPPDRIFRLLVYKYFSDVIFIALGFHSGRVWADINAFPSRSPPPSEKIWDSYLDGGSRAKSRLKLRTSACCQLFGGKLTVEAKKRDKLQRGTYSVNIQWD</sequence>
<feature type="domain" description="Heterokaryon incompatibility" evidence="1">
    <location>
        <begin position="21"/>
        <end position="116"/>
    </location>
</feature>